<dbReference type="Gene3D" id="2.60.40.1180">
    <property type="entry name" value="Golgi alpha-mannosidase II"/>
    <property type="match status" value="1"/>
</dbReference>
<dbReference type="Pfam" id="PF16874">
    <property type="entry name" value="Glyco_hydro_36C"/>
    <property type="match status" value="1"/>
</dbReference>
<accession>A0A1Y4VXQ5</accession>
<gene>
    <name evidence="4" type="ORF">B5E44_08895</name>
</gene>
<dbReference type="EMBL" id="NFLZ01000030">
    <property type="protein sequence ID" value="OUQ74731.1"/>
    <property type="molecule type" value="Genomic_DNA"/>
</dbReference>
<feature type="domain" description="Glycosyl hydrolase family 36 C-terminal" evidence="3">
    <location>
        <begin position="138"/>
        <end position="214"/>
    </location>
</feature>
<dbReference type="GO" id="GO:0004557">
    <property type="term" value="F:alpha-galactosidase activity"/>
    <property type="evidence" value="ECO:0007669"/>
    <property type="project" value="InterPro"/>
</dbReference>
<name>A0A1Y4VXQ5_9LACO</name>
<protein>
    <recommendedName>
        <fullName evidence="3">Glycosyl hydrolase family 36 C-terminal domain-containing protein</fullName>
    </recommendedName>
</protein>
<organism evidence="4 5">
    <name type="scientific">Lactobacillus gallinarum</name>
    <dbReference type="NCBI Taxonomy" id="52242"/>
    <lineage>
        <taxon>Bacteria</taxon>
        <taxon>Bacillati</taxon>
        <taxon>Bacillota</taxon>
        <taxon>Bacilli</taxon>
        <taxon>Lactobacillales</taxon>
        <taxon>Lactobacillaceae</taxon>
        <taxon>Lactobacillus</taxon>
    </lineage>
</organism>
<dbReference type="CDD" id="cd14791">
    <property type="entry name" value="GH36"/>
    <property type="match status" value="1"/>
</dbReference>
<keyword evidence="2" id="KW-0326">Glycosidase</keyword>
<proteinExistence type="predicted"/>
<evidence type="ECO:0000313" key="5">
    <source>
        <dbReference type="Proteomes" id="UP000195859"/>
    </source>
</evidence>
<dbReference type="InterPro" id="IPR013780">
    <property type="entry name" value="Glyco_hydro_b"/>
</dbReference>
<comment type="caution">
    <text evidence="4">The sequence shown here is derived from an EMBL/GenBank/DDBJ whole genome shotgun (WGS) entry which is preliminary data.</text>
</comment>
<dbReference type="Pfam" id="PF02065">
    <property type="entry name" value="Melibiase"/>
    <property type="match status" value="1"/>
</dbReference>
<dbReference type="InterPro" id="IPR013785">
    <property type="entry name" value="Aldolase_TIM"/>
</dbReference>
<dbReference type="Gene3D" id="3.20.20.70">
    <property type="entry name" value="Aldolase class I"/>
    <property type="match status" value="1"/>
</dbReference>
<evidence type="ECO:0000313" key="4">
    <source>
        <dbReference type="EMBL" id="OUQ74731.1"/>
    </source>
</evidence>
<sequence length="219" mass="24841">MEKLVSAYPDILFEACSSGGGRFDAGMAYYMPQIWTSDDTDAVDRMKIQYGTSLVYPVNMMGAHVSVSPNEQNGRYTSLATRYAVAMSGDLGYELDLTKLSSEDSLEIEKEINDYKKLRHLIQFGDFYRLKSPFSSNQAAWNFVSKDQKEVLVMNFNIMSQSQSVFTQTKLYGLNPDLDYRDENTGQIYGGDELMEVGYYDSVMKQDFAAEVKYFVAVD</sequence>
<dbReference type="SUPFAM" id="SSF51445">
    <property type="entry name" value="(Trans)glycosidases"/>
    <property type="match status" value="1"/>
</dbReference>
<evidence type="ECO:0000259" key="3">
    <source>
        <dbReference type="Pfam" id="PF16874"/>
    </source>
</evidence>
<keyword evidence="1" id="KW-0378">Hydrolase</keyword>
<dbReference type="Proteomes" id="UP000195859">
    <property type="component" value="Unassembled WGS sequence"/>
</dbReference>
<reference evidence="5" key="1">
    <citation type="submission" date="2017-04" db="EMBL/GenBank/DDBJ databases">
        <title>Function of individual gut microbiota members based on whole genome sequencing of pure cultures obtained from chicken caecum.</title>
        <authorList>
            <person name="Medvecky M."/>
            <person name="Cejkova D."/>
            <person name="Polansky O."/>
            <person name="Karasova D."/>
            <person name="Kubasova T."/>
            <person name="Cizek A."/>
            <person name="Rychlik I."/>
        </authorList>
    </citation>
    <scope>NUCLEOTIDE SEQUENCE [LARGE SCALE GENOMIC DNA]</scope>
    <source>
        <strain evidence="5">An101</strain>
    </source>
</reference>
<dbReference type="GO" id="GO:0016052">
    <property type="term" value="P:carbohydrate catabolic process"/>
    <property type="evidence" value="ECO:0007669"/>
    <property type="project" value="InterPro"/>
</dbReference>
<evidence type="ECO:0000256" key="2">
    <source>
        <dbReference type="ARBA" id="ARBA00023295"/>
    </source>
</evidence>
<dbReference type="AlphaFoldDB" id="A0A1Y4VXQ5"/>
<dbReference type="InterPro" id="IPR002252">
    <property type="entry name" value="Glyco_hydro_36"/>
</dbReference>
<dbReference type="InterPro" id="IPR017853">
    <property type="entry name" value="GH"/>
</dbReference>
<dbReference type="PRINTS" id="PR00743">
    <property type="entry name" value="GLHYDRLASE36"/>
</dbReference>
<dbReference type="InterPro" id="IPR031705">
    <property type="entry name" value="Glyco_hydro_36_C"/>
</dbReference>
<evidence type="ECO:0000256" key="1">
    <source>
        <dbReference type="ARBA" id="ARBA00022801"/>
    </source>
</evidence>